<feature type="region of interest" description="Disordered" evidence="1">
    <location>
        <begin position="1"/>
        <end position="22"/>
    </location>
</feature>
<sequence>MTNNTGVVMPDPASNKAPRFKPKKPRKLYDFFDHFEQHAKSCGLDGKEKSKAVVRYTDDKMRRYWKSLKGYDQDYAVLKESILETYSKSELELSVTLKQLTKLVAKTSNSWITKVKRFNNYHREFGYIASQLLEAKKITNKDHKEYFWKGLPPKTRKAIQIEKVVKAGRFLFLKEAEGVDDEVVKRKSKKKGKKSKQDEESSDESSDEESEESKSDSDESSSDSGSDSESESESESLSEEERRRKKGKGKKKEKSEVKTKKVKFVEEVRKETGKGSMDDIDKLSKRLHGLKVDDVEYMSTYTKLVALVPTLKGQIPPPAQWVMNMSRPYGMPQTPGYAPMMPPLPLPV</sequence>
<evidence type="ECO:0000256" key="1">
    <source>
        <dbReference type="SAM" id="MobiDB-lite"/>
    </source>
</evidence>
<evidence type="ECO:0000313" key="2">
    <source>
        <dbReference type="EMBL" id="KAJ3554119.1"/>
    </source>
</evidence>
<feature type="compositionally biased region" description="Acidic residues" evidence="1">
    <location>
        <begin position="200"/>
        <end position="211"/>
    </location>
</feature>
<feature type="compositionally biased region" description="Acidic residues" evidence="1">
    <location>
        <begin position="218"/>
        <end position="238"/>
    </location>
</feature>
<proteinExistence type="predicted"/>
<dbReference type="Proteomes" id="UP001213000">
    <property type="component" value="Unassembled WGS sequence"/>
</dbReference>
<dbReference type="EMBL" id="JANIEX010001825">
    <property type="protein sequence ID" value="KAJ3554119.1"/>
    <property type="molecule type" value="Genomic_DNA"/>
</dbReference>
<evidence type="ECO:0000313" key="3">
    <source>
        <dbReference type="Proteomes" id="UP001213000"/>
    </source>
</evidence>
<comment type="caution">
    <text evidence="2">The sequence shown here is derived from an EMBL/GenBank/DDBJ whole genome shotgun (WGS) entry which is preliminary data.</text>
</comment>
<feature type="compositionally biased region" description="Basic residues" evidence="1">
    <location>
        <begin position="243"/>
        <end position="252"/>
    </location>
</feature>
<gene>
    <name evidence="2" type="ORF">NP233_g12489</name>
</gene>
<dbReference type="AlphaFoldDB" id="A0AAD5YKD8"/>
<name>A0AAD5YKD8_9AGAR</name>
<feature type="region of interest" description="Disordered" evidence="1">
    <location>
        <begin position="183"/>
        <end position="260"/>
    </location>
</feature>
<protein>
    <submittedName>
        <fullName evidence="2">Uncharacterized protein</fullName>
    </submittedName>
</protein>
<reference evidence="2" key="1">
    <citation type="submission" date="2022-07" db="EMBL/GenBank/DDBJ databases">
        <title>Genome Sequence of Leucocoprinus birnbaumii.</title>
        <authorList>
            <person name="Buettner E."/>
        </authorList>
    </citation>
    <scope>NUCLEOTIDE SEQUENCE</scope>
    <source>
        <strain evidence="2">VT141</strain>
    </source>
</reference>
<keyword evidence="3" id="KW-1185">Reference proteome</keyword>
<organism evidence="2 3">
    <name type="scientific">Leucocoprinus birnbaumii</name>
    <dbReference type="NCBI Taxonomy" id="56174"/>
    <lineage>
        <taxon>Eukaryota</taxon>
        <taxon>Fungi</taxon>
        <taxon>Dikarya</taxon>
        <taxon>Basidiomycota</taxon>
        <taxon>Agaricomycotina</taxon>
        <taxon>Agaricomycetes</taxon>
        <taxon>Agaricomycetidae</taxon>
        <taxon>Agaricales</taxon>
        <taxon>Agaricineae</taxon>
        <taxon>Agaricaceae</taxon>
        <taxon>Leucocoprinus</taxon>
    </lineage>
</organism>
<accession>A0AAD5YKD8</accession>